<dbReference type="Proteomes" id="UP001183535">
    <property type="component" value="Unassembled WGS sequence"/>
</dbReference>
<evidence type="ECO:0000313" key="2">
    <source>
        <dbReference type="Proteomes" id="UP001183535"/>
    </source>
</evidence>
<name>A0ABD5EY76_9ACTN</name>
<sequence>MLTAPPALIAVIGPIEPPLLTAWVRHYQQLGVERFLLAFHFPEHVSPVLRRDLQATVRGCGIVPIGTSVGPWHEHTNTRLRDALRHRAGPGWHLLADADEFQQYPADLTDVMARADAAGHRAVGGLMLDRVAASGRLTGWRPEGGVDRAYPLGGHLTHRLLRGDPRKVVLARHDVAVASGNHRAPDHRPDPEHLCAVHHFKWRAGVLDDLRRRVQHFSSGVWQEHTPAVRDEAGHLLAHVGRHGGAINVRDPRFAFRQVTLNRMPTSWTTEAHGIFTSWRPPHATPHRG</sequence>
<evidence type="ECO:0000313" key="1">
    <source>
        <dbReference type="EMBL" id="MDT0439726.1"/>
    </source>
</evidence>
<proteinExistence type="predicted"/>
<gene>
    <name evidence="1" type="ORF">RM877_34225</name>
</gene>
<dbReference type="Pfam" id="PF13704">
    <property type="entry name" value="Glyco_tranf_2_4"/>
    <property type="match status" value="1"/>
</dbReference>
<dbReference type="EMBL" id="JAVRES010000030">
    <property type="protein sequence ID" value="MDT0439726.1"/>
    <property type="molecule type" value="Genomic_DNA"/>
</dbReference>
<dbReference type="AlphaFoldDB" id="A0ABD5EY76"/>
<keyword evidence="2" id="KW-1185">Reference proteome</keyword>
<dbReference type="RefSeq" id="WP_093836403.1">
    <property type="nucleotide sequence ID" value="NZ_JAVRES010000030.1"/>
</dbReference>
<protein>
    <submittedName>
        <fullName evidence="1">Glycosyltransferase family 2 protein</fullName>
    </submittedName>
</protein>
<comment type="caution">
    <text evidence="1">The sequence shown here is derived from an EMBL/GenBank/DDBJ whole genome shotgun (WGS) entry which is preliminary data.</text>
</comment>
<reference evidence="2" key="1">
    <citation type="submission" date="2023-07" db="EMBL/GenBank/DDBJ databases">
        <title>30 novel species of actinomycetes from the DSMZ collection.</title>
        <authorList>
            <person name="Nouioui I."/>
        </authorList>
    </citation>
    <scope>NUCLEOTIDE SEQUENCE [LARGE SCALE GENOMIC DNA]</scope>
    <source>
        <strain evidence="2">DSM 41981</strain>
    </source>
</reference>
<accession>A0ABD5EY76</accession>
<organism evidence="1 2">
    <name type="scientific">Streptomyces doudnae</name>
    <dbReference type="NCBI Taxonomy" id="3075536"/>
    <lineage>
        <taxon>Bacteria</taxon>
        <taxon>Bacillati</taxon>
        <taxon>Actinomycetota</taxon>
        <taxon>Actinomycetes</taxon>
        <taxon>Kitasatosporales</taxon>
        <taxon>Streptomycetaceae</taxon>
        <taxon>Streptomyces</taxon>
    </lineage>
</organism>